<proteinExistence type="predicted"/>
<reference evidence="1 2" key="1">
    <citation type="journal article" date="2023" name="Sci. Data">
        <title>Genome assembly of the Korean intertidal mud-creeper Batillaria attramentaria.</title>
        <authorList>
            <person name="Patra A.K."/>
            <person name="Ho P.T."/>
            <person name="Jun S."/>
            <person name="Lee S.J."/>
            <person name="Kim Y."/>
            <person name="Won Y.J."/>
        </authorList>
    </citation>
    <scope>NUCLEOTIDE SEQUENCE [LARGE SCALE GENOMIC DNA]</scope>
    <source>
        <strain evidence="1">Wonlab-2016</strain>
    </source>
</reference>
<evidence type="ECO:0000313" key="1">
    <source>
        <dbReference type="EMBL" id="KAK7466818.1"/>
    </source>
</evidence>
<dbReference type="Proteomes" id="UP001519460">
    <property type="component" value="Unassembled WGS sequence"/>
</dbReference>
<keyword evidence="2" id="KW-1185">Reference proteome</keyword>
<evidence type="ECO:0000313" key="2">
    <source>
        <dbReference type="Proteomes" id="UP001519460"/>
    </source>
</evidence>
<organism evidence="1 2">
    <name type="scientific">Batillaria attramentaria</name>
    <dbReference type="NCBI Taxonomy" id="370345"/>
    <lineage>
        <taxon>Eukaryota</taxon>
        <taxon>Metazoa</taxon>
        <taxon>Spiralia</taxon>
        <taxon>Lophotrochozoa</taxon>
        <taxon>Mollusca</taxon>
        <taxon>Gastropoda</taxon>
        <taxon>Caenogastropoda</taxon>
        <taxon>Sorbeoconcha</taxon>
        <taxon>Cerithioidea</taxon>
        <taxon>Batillariidae</taxon>
        <taxon>Batillaria</taxon>
    </lineage>
</organism>
<accession>A0ABD0J9M0</accession>
<sequence length="94" mass="10511">MTSRVSNCELDCKVRQTVKAKGIGGFSASRVSCTVILLGVRWEWDGLMEAAQSTAASDKDSHCRSRQTVKFFNIEMAYCLCGEAWLFSLQMHLN</sequence>
<gene>
    <name evidence="1" type="ORF">BaRGS_00037085</name>
</gene>
<name>A0ABD0J9M0_9CAEN</name>
<protein>
    <submittedName>
        <fullName evidence="1">Uncharacterized protein</fullName>
    </submittedName>
</protein>
<dbReference type="AlphaFoldDB" id="A0ABD0J9M0"/>
<dbReference type="EMBL" id="JACVVK020000544">
    <property type="protein sequence ID" value="KAK7466818.1"/>
    <property type="molecule type" value="Genomic_DNA"/>
</dbReference>
<comment type="caution">
    <text evidence="1">The sequence shown here is derived from an EMBL/GenBank/DDBJ whole genome shotgun (WGS) entry which is preliminary data.</text>
</comment>